<dbReference type="PANTHER" id="PTHR46663">
    <property type="entry name" value="DIGUANYLATE CYCLASE DGCT-RELATED"/>
    <property type="match status" value="1"/>
</dbReference>
<sequence>MGQPERYHSLARQLTLQNLLIIAVSLLIAGSLSFSLFWTMMMQRLESSSLLHATQLASQIEVMLVFGDRSAAVGELSYHADYRPANEIGVYQANADLFVWWPETAVPSAQQPPTLDVLPSLKRNNRELIIWVPVIGKDRVEGFVYIREQLDQEYAWLTRFLAGQLMLIVLVFVGAGIWSWHANRRAFRPLKALTELATEVSHSRNFKLRAPIRQHDDIGRLSSHFNELLKRLEFWQRDMHQQLVEQQAHSDAMQALAHCDELTGINNRLTFNKHLGQEVNYTLTQQQKIALLFIDLDNFKFVNDTFGHNAGDFVLQTVAERLQECVRQQDECYRLGGDEFAILMRSIPDALAAEQLAKRILQSVQEPIHYLQQVMPIGCSIGIALCPENADNAALLLEQADQAMYQAKHTGRNRFVRYGAPV</sequence>
<dbReference type="EMBL" id="JAUZVY010000004">
    <property type="protein sequence ID" value="MDP4529506.1"/>
    <property type="molecule type" value="Genomic_DNA"/>
</dbReference>
<dbReference type="Gene3D" id="6.10.340.10">
    <property type="match status" value="1"/>
</dbReference>
<dbReference type="CDD" id="cd06225">
    <property type="entry name" value="HAMP"/>
    <property type="match status" value="1"/>
</dbReference>
<evidence type="ECO:0000313" key="4">
    <source>
        <dbReference type="EMBL" id="MDP4529506.1"/>
    </source>
</evidence>
<feature type="transmembrane region" description="Helical" evidence="1">
    <location>
        <begin position="20"/>
        <end position="41"/>
    </location>
</feature>
<evidence type="ECO:0000313" key="5">
    <source>
        <dbReference type="Proteomes" id="UP001236258"/>
    </source>
</evidence>
<dbReference type="PROSITE" id="PS50885">
    <property type="entry name" value="HAMP"/>
    <property type="match status" value="1"/>
</dbReference>
<keyword evidence="1" id="KW-1133">Transmembrane helix</keyword>
<dbReference type="InterPro" id="IPR003660">
    <property type="entry name" value="HAMP_dom"/>
</dbReference>
<dbReference type="InterPro" id="IPR029787">
    <property type="entry name" value="Nucleotide_cyclase"/>
</dbReference>
<feature type="domain" description="GGDEF" evidence="3">
    <location>
        <begin position="287"/>
        <end position="420"/>
    </location>
</feature>
<dbReference type="Pfam" id="PF00672">
    <property type="entry name" value="HAMP"/>
    <property type="match status" value="1"/>
</dbReference>
<gene>
    <name evidence="4" type="ORF">Q3O59_10765</name>
</gene>
<keyword evidence="1" id="KW-0472">Membrane</keyword>
<dbReference type="EC" id="2.7.7.65" evidence="4"/>
<keyword evidence="4" id="KW-0548">Nucleotidyltransferase</keyword>
<dbReference type="GO" id="GO:0052621">
    <property type="term" value="F:diguanylate cyclase activity"/>
    <property type="evidence" value="ECO:0007669"/>
    <property type="project" value="UniProtKB-EC"/>
</dbReference>
<dbReference type="Gene3D" id="3.30.70.270">
    <property type="match status" value="1"/>
</dbReference>
<dbReference type="SUPFAM" id="SSF55073">
    <property type="entry name" value="Nucleotide cyclase"/>
    <property type="match status" value="1"/>
</dbReference>
<dbReference type="CDD" id="cd01949">
    <property type="entry name" value="GGDEF"/>
    <property type="match status" value="1"/>
</dbReference>
<dbReference type="SUPFAM" id="SSF158472">
    <property type="entry name" value="HAMP domain-like"/>
    <property type="match status" value="1"/>
</dbReference>
<dbReference type="PANTHER" id="PTHR46663:SF2">
    <property type="entry name" value="GGDEF DOMAIN-CONTAINING PROTEIN"/>
    <property type="match status" value="1"/>
</dbReference>
<feature type="transmembrane region" description="Helical" evidence="1">
    <location>
        <begin position="156"/>
        <end position="180"/>
    </location>
</feature>
<protein>
    <submittedName>
        <fullName evidence="4">Diguanylate cyclase</fullName>
        <ecNumber evidence="4">2.7.7.65</ecNumber>
    </submittedName>
</protein>
<dbReference type="Pfam" id="PF00990">
    <property type="entry name" value="GGDEF"/>
    <property type="match status" value="1"/>
</dbReference>
<name>A0ABT9GRB3_9GAMM</name>
<dbReference type="NCBIfam" id="TIGR00254">
    <property type="entry name" value="GGDEF"/>
    <property type="match status" value="1"/>
</dbReference>
<dbReference type="RefSeq" id="WP_305945589.1">
    <property type="nucleotide sequence ID" value="NZ_JAUZVY010000004.1"/>
</dbReference>
<keyword evidence="4" id="KW-0808">Transferase</keyword>
<dbReference type="SMART" id="SM00304">
    <property type="entry name" value="HAMP"/>
    <property type="match status" value="1"/>
</dbReference>
<keyword evidence="5" id="KW-1185">Reference proteome</keyword>
<reference evidence="4 5" key="1">
    <citation type="submission" date="2023-08" db="EMBL/GenBank/DDBJ databases">
        <authorList>
            <person name="Joshi A."/>
            <person name="Thite S."/>
        </authorList>
    </citation>
    <scope>NUCLEOTIDE SEQUENCE [LARGE SCALE GENOMIC DNA]</scope>
    <source>
        <strain evidence="4 5">1E1</strain>
    </source>
</reference>
<feature type="domain" description="HAMP" evidence="2">
    <location>
        <begin position="184"/>
        <end position="237"/>
    </location>
</feature>
<comment type="caution">
    <text evidence="4">The sequence shown here is derived from an EMBL/GenBank/DDBJ whole genome shotgun (WGS) entry which is preliminary data.</text>
</comment>
<dbReference type="InterPro" id="IPR052163">
    <property type="entry name" value="DGC-Regulatory_Protein"/>
</dbReference>
<accession>A0ABT9GRB3</accession>
<evidence type="ECO:0000259" key="3">
    <source>
        <dbReference type="PROSITE" id="PS50887"/>
    </source>
</evidence>
<evidence type="ECO:0000256" key="1">
    <source>
        <dbReference type="SAM" id="Phobius"/>
    </source>
</evidence>
<dbReference type="PROSITE" id="PS50887">
    <property type="entry name" value="GGDEF"/>
    <property type="match status" value="1"/>
</dbReference>
<dbReference type="Proteomes" id="UP001236258">
    <property type="component" value="Unassembled WGS sequence"/>
</dbReference>
<dbReference type="InterPro" id="IPR043128">
    <property type="entry name" value="Rev_trsase/Diguanyl_cyclase"/>
</dbReference>
<dbReference type="SMART" id="SM00267">
    <property type="entry name" value="GGDEF"/>
    <property type="match status" value="1"/>
</dbReference>
<evidence type="ECO:0000259" key="2">
    <source>
        <dbReference type="PROSITE" id="PS50885"/>
    </source>
</evidence>
<proteinExistence type="predicted"/>
<organism evidence="4 5">
    <name type="scientific">Alkalimonas delamerensis</name>
    <dbReference type="NCBI Taxonomy" id="265981"/>
    <lineage>
        <taxon>Bacteria</taxon>
        <taxon>Pseudomonadati</taxon>
        <taxon>Pseudomonadota</taxon>
        <taxon>Gammaproteobacteria</taxon>
        <taxon>Alkalimonas</taxon>
    </lineage>
</organism>
<dbReference type="InterPro" id="IPR000160">
    <property type="entry name" value="GGDEF_dom"/>
</dbReference>
<keyword evidence="1" id="KW-0812">Transmembrane</keyword>